<organism evidence="1 2">
    <name type="scientific">Homarus americanus</name>
    <name type="common">American lobster</name>
    <dbReference type="NCBI Taxonomy" id="6706"/>
    <lineage>
        <taxon>Eukaryota</taxon>
        <taxon>Metazoa</taxon>
        <taxon>Ecdysozoa</taxon>
        <taxon>Arthropoda</taxon>
        <taxon>Crustacea</taxon>
        <taxon>Multicrustacea</taxon>
        <taxon>Malacostraca</taxon>
        <taxon>Eumalacostraca</taxon>
        <taxon>Eucarida</taxon>
        <taxon>Decapoda</taxon>
        <taxon>Pleocyemata</taxon>
        <taxon>Astacidea</taxon>
        <taxon>Nephropoidea</taxon>
        <taxon>Nephropidae</taxon>
        <taxon>Homarus</taxon>
    </lineage>
</organism>
<sequence>MVEPWTLVWVDRGCGWSPWKTLRAALVHLRPSLCRSLSSRHLTRAPHFPRPRFPRCSLPWDPLDSLASRHREGAPLGTIESRHPARAPIIHSDNPLGSPLLHNWWPVSLKTFP</sequence>
<protein>
    <submittedName>
        <fullName evidence="1">Uncharacterized protein</fullName>
    </submittedName>
</protein>
<dbReference type="EMBL" id="JAHLQT010004633">
    <property type="protein sequence ID" value="KAG7175822.1"/>
    <property type="molecule type" value="Genomic_DNA"/>
</dbReference>
<dbReference type="AlphaFoldDB" id="A0A8J5NA21"/>
<evidence type="ECO:0000313" key="2">
    <source>
        <dbReference type="Proteomes" id="UP000747542"/>
    </source>
</evidence>
<dbReference type="Proteomes" id="UP000747542">
    <property type="component" value="Unassembled WGS sequence"/>
</dbReference>
<name>A0A8J5NA21_HOMAM</name>
<gene>
    <name evidence="1" type="ORF">Hamer_G009845</name>
</gene>
<reference evidence="1" key="1">
    <citation type="journal article" date="2021" name="Sci. Adv.">
        <title>The American lobster genome reveals insights on longevity, neural, and immune adaptations.</title>
        <authorList>
            <person name="Polinski J.M."/>
            <person name="Zimin A.V."/>
            <person name="Clark K.F."/>
            <person name="Kohn A.B."/>
            <person name="Sadowski N."/>
            <person name="Timp W."/>
            <person name="Ptitsyn A."/>
            <person name="Khanna P."/>
            <person name="Romanova D.Y."/>
            <person name="Williams P."/>
            <person name="Greenwood S.J."/>
            <person name="Moroz L.L."/>
            <person name="Walt D.R."/>
            <person name="Bodnar A.G."/>
        </authorList>
    </citation>
    <scope>NUCLEOTIDE SEQUENCE</scope>
    <source>
        <strain evidence="1">GMGI-L3</strain>
    </source>
</reference>
<evidence type="ECO:0000313" key="1">
    <source>
        <dbReference type="EMBL" id="KAG7175822.1"/>
    </source>
</evidence>
<proteinExistence type="predicted"/>
<keyword evidence="2" id="KW-1185">Reference proteome</keyword>
<accession>A0A8J5NA21</accession>
<comment type="caution">
    <text evidence="1">The sequence shown here is derived from an EMBL/GenBank/DDBJ whole genome shotgun (WGS) entry which is preliminary data.</text>
</comment>